<evidence type="ECO:0000313" key="2">
    <source>
        <dbReference type="Proteomes" id="UP001054945"/>
    </source>
</evidence>
<protein>
    <recommendedName>
        <fullName evidence="3">Ribosomal protein L2</fullName>
    </recommendedName>
</protein>
<reference evidence="1 2" key="1">
    <citation type="submission" date="2021-06" db="EMBL/GenBank/DDBJ databases">
        <title>Caerostris extrusa draft genome.</title>
        <authorList>
            <person name="Kono N."/>
            <person name="Arakawa K."/>
        </authorList>
    </citation>
    <scope>NUCLEOTIDE SEQUENCE [LARGE SCALE GENOMIC DNA]</scope>
</reference>
<comment type="caution">
    <text evidence="1">The sequence shown here is derived from an EMBL/GenBank/DDBJ whole genome shotgun (WGS) entry which is preliminary data.</text>
</comment>
<sequence>MAVLIHETSNPSHPPIAVSLRPNAPTATPFAITAENPCRQFRPCPFLCVKGTKRGGVWKETHYFRLLLHFAVWNGAGKGIGRIIPTVRSNAELSPNIGGAKMLNALSRLSNITIIRRKWNDGIFQKEGENVSWNGEGNNGSQF</sequence>
<dbReference type="AlphaFoldDB" id="A0AAV4RI05"/>
<gene>
    <name evidence="1" type="ORF">CEXT_601171</name>
</gene>
<accession>A0AAV4RI05</accession>
<organism evidence="1 2">
    <name type="scientific">Caerostris extrusa</name>
    <name type="common">Bark spider</name>
    <name type="synonym">Caerostris bankana</name>
    <dbReference type="NCBI Taxonomy" id="172846"/>
    <lineage>
        <taxon>Eukaryota</taxon>
        <taxon>Metazoa</taxon>
        <taxon>Ecdysozoa</taxon>
        <taxon>Arthropoda</taxon>
        <taxon>Chelicerata</taxon>
        <taxon>Arachnida</taxon>
        <taxon>Araneae</taxon>
        <taxon>Araneomorphae</taxon>
        <taxon>Entelegynae</taxon>
        <taxon>Araneoidea</taxon>
        <taxon>Araneidae</taxon>
        <taxon>Caerostris</taxon>
    </lineage>
</organism>
<keyword evidence="2" id="KW-1185">Reference proteome</keyword>
<proteinExistence type="predicted"/>
<name>A0AAV4RI05_CAEEX</name>
<evidence type="ECO:0008006" key="3">
    <source>
        <dbReference type="Google" id="ProtNLM"/>
    </source>
</evidence>
<dbReference type="Proteomes" id="UP001054945">
    <property type="component" value="Unassembled WGS sequence"/>
</dbReference>
<dbReference type="EMBL" id="BPLR01008040">
    <property type="protein sequence ID" value="GIY21619.1"/>
    <property type="molecule type" value="Genomic_DNA"/>
</dbReference>
<evidence type="ECO:0000313" key="1">
    <source>
        <dbReference type="EMBL" id="GIY21619.1"/>
    </source>
</evidence>